<evidence type="ECO:0000256" key="2">
    <source>
        <dbReference type="ARBA" id="ARBA00023224"/>
    </source>
</evidence>
<organism evidence="4 5">
    <name type="scientific">Vibrio anguillarum</name>
    <name type="common">Listonella anguillarum</name>
    <dbReference type="NCBI Taxonomy" id="55601"/>
    <lineage>
        <taxon>Bacteria</taxon>
        <taxon>Pseudomonadati</taxon>
        <taxon>Pseudomonadota</taxon>
        <taxon>Gammaproteobacteria</taxon>
        <taxon>Vibrionales</taxon>
        <taxon>Vibrionaceae</taxon>
        <taxon>Vibrio</taxon>
    </lineage>
</organism>
<dbReference type="PROSITE" id="PS50885">
    <property type="entry name" value="HAMP"/>
    <property type="match status" value="1"/>
</dbReference>
<evidence type="ECO:0000256" key="3">
    <source>
        <dbReference type="ARBA" id="ARBA00029447"/>
    </source>
</evidence>
<dbReference type="CDD" id="cd12913">
    <property type="entry name" value="PDC1_MCP_like"/>
    <property type="match status" value="1"/>
</dbReference>
<reference evidence="4 5" key="1">
    <citation type="submission" date="2018-12" db="EMBL/GenBank/DDBJ databases">
        <title>Characterization and Draft Genome of Vibrio anguillarum J360 Marine Pathogen Isolated from an Outbreak in Lumpfish (Cyclopterus lumpus).</title>
        <authorList>
            <person name="Vasquez J.I."/>
            <person name="Cao T."/>
            <person name="Chakraborty S."/>
            <person name="Gnanagobal H."/>
            <person name="Wescot J."/>
            <person name="Boyce D."/>
            <person name="Santander J."/>
        </authorList>
    </citation>
    <scope>NUCLEOTIDE SEQUENCE [LARGE SCALE GENOMIC DNA]</scope>
    <source>
        <strain evidence="4 5">J360</strain>
    </source>
</reference>
<dbReference type="PROSITE" id="PS50111">
    <property type="entry name" value="CHEMOTAXIS_TRANSDUC_2"/>
    <property type="match status" value="1"/>
</dbReference>
<accession>A0A289GCN9</accession>
<dbReference type="Pfam" id="PF00672">
    <property type="entry name" value="HAMP"/>
    <property type="match status" value="1"/>
</dbReference>
<dbReference type="InterPro" id="IPR003660">
    <property type="entry name" value="HAMP_dom"/>
</dbReference>
<evidence type="ECO:0000313" key="4">
    <source>
        <dbReference type="EMBL" id="AZS23878.1"/>
    </source>
</evidence>
<proteinExistence type="inferred from homology"/>
<comment type="similarity">
    <text evidence="3">Belongs to the methyl-accepting chemotaxis (MCP) protein family.</text>
</comment>
<name>A0A289GCN9_VIBAN</name>
<dbReference type="EMBL" id="CP034672">
    <property type="protein sequence ID" value="AZS23878.1"/>
    <property type="molecule type" value="Genomic_DNA"/>
</dbReference>
<dbReference type="Proteomes" id="UP000256923">
    <property type="component" value="Chromosome 1"/>
</dbReference>
<dbReference type="Gene3D" id="1.10.287.950">
    <property type="entry name" value="Methyl-accepting chemotaxis protein"/>
    <property type="match status" value="1"/>
</dbReference>
<dbReference type="GO" id="GO:0016020">
    <property type="term" value="C:membrane"/>
    <property type="evidence" value="ECO:0007669"/>
    <property type="project" value="UniProtKB-SubCell"/>
</dbReference>
<gene>
    <name evidence="4" type="ORF">DYL72_01610</name>
</gene>
<dbReference type="SUPFAM" id="SSF58104">
    <property type="entry name" value="Methyl-accepting chemotaxis protein (MCP) signaling domain"/>
    <property type="match status" value="1"/>
</dbReference>
<dbReference type="CDD" id="cd11386">
    <property type="entry name" value="MCP_signal"/>
    <property type="match status" value="1"/>
</dbReference>
<comment type="subcellular location">
    <subcellularLocation>
        <location evidence="1">Membrane</location>
    </subcellularLocation>
</comment>
<dbReference type="AlphaFoldDB" id="A0A289GCN9"/>
<dbReference type="SMART" id="SM00304">
    <property type="entry name" value="HAMP"/>
    <property type="match status" value="1"/>
</dbReference>
<dbReference type="GO" id="GO:0007165">
    <property type="term" value="P:signal transduction"/>
    <property type="evidence" value="ECO:0007669"/>
    <property type="project" value="UniProtKB-KW"/>
</dbReference>
<dbReference type="RefSeq" id="WP_069211960.1">
    <property type="nucleotide sequence ID" value="NZ_CP023054.1"/>
</dbReference>
<dbReference type="Gene3D" id="3.30.450.20">
    <property type="entry name" value="PAS domain"/>
    <property type="match status" value="1"/>
</dbReference>
<dbReference type="Pfam" id="PF00015">
    <property type="entry name" value="MCPsignal"/>
    <property type="match status" value="1"/>
</dbReference>
<evidence type="ECO:0000313" key="5">
    <source>
        <dbReference type="Proteomes" id="UP000256923"/>
    </source>
</evidence>
<dbReference type="FunFam" id="1.10.287.950:FF:000001">
    <property type="entry name" value="Methyl-accepting chemotaxis sensory transducer"/>
    <property type="match status" value="1"/>
</dbReference>
<dbReference type="PANTHER" id="PTHR32089:SF55">
    <property type="entry name" value="METHYL ACCEPTING SENSORY TRANSDUCER WITH CACHE_2 SMALL MOLECULE BINDING DOMAIN"/>
    <property type="match status" value="1"/>
</dbReference>
<evidence type="ECO:0000256" key="1">
    <source>
        <dbReference type="ARBA" id="ARBA00004370"/>
    </source>
</evidence>
<dbReference type="InterPro" id="IPR004089">
    <property type="entry name" value="MCPsignal_dom"/>
</dbReference>
<sequence>MRTLSVQWKITLLAGLCLLITSLSLIGFSVYNAVNNQQAIKQQSSDSVINKSQQLLETRARLNATEVSEYLSEAMYRAQMLADTALFFKSNTEENFGESEALRTSLDEMVRKTVVNYPNVQGAYLVFKPNLLDSEDDNYQNADYVGSNEIGRFAAYWITSSNGENVVANVLSEVALKDEGNSERFACPLTTASACISSPKIVIQDNETFLTSSLSLPILIDGVAIGFFGIDLKLSPLVAIALSSDQSLFGGSGKVFIVSLNNTLIATDERELTLGAPLADSVLTTKEIANLLAEGKVHSQWNSDRQWLSVFAPIQVANQTWGVVFEMPTSSVLADANQLDQIITQQVENGVRAELLVGALLVFLGLAIIALAATQIVKPIRAVVERLRDIASGEGDLTQRLVISSHDEIGDLARGFNQFLDKLQAIIQQIVESANQVAQTTEQARQSAVQTRSRSESQFKEMDMVATASEEMTQTASLVVQNAEAAVQAASQANHSALTGQDVIRASEAEMHKLVVRMSDAVPVVEELAQNNINITEILTVIEGISQQTNLLALNAAIEAARAGDQGRGFAVVADEVRNLAQRTQNSVGEIRKVIEKVQQGTEGVVEVIQQGNALANGTAMQVQKAVAELEIVFESISAINDMNSQIVKAAQEQQAVSGEVNLNLSNIRDLSAQILTLVGESESVGAQISQLSAKQQQLVGQFKV</sequence>
<dbReference type="PANTHER" id="PTHR32089">
    <property type="entry name" value="METHYL-ACCEPTING CHEMOTAXIS PROTEIN MCPB"/>
    <property type="match status" value="1"/>
</dbReference>
<dbReference type="GO" id="GO:0006935">
    <property type="term" value="P:chemotaxis"/>
    <property type="evidence" value="ECO:0007669"/>
    <property type="project" value="UniProtKB-ARBA"/>
</dbReference>
<protein>
    <submittedName>
        <fullName evidence="4">Methyl-accepting chemotaxis protein</fullName>
    </submittedName>
</protein>
<dbReference type="SMART" id="SM00283">
    <property type="entry name" value="MA"/>
    <property type="match status" value="1"/>
</dbReference>
<dbReference type="CDD" id="cd06225">
    <property type="entry name" value="HAMP"/>
    <property type="match status" value="1"/>
</dbReference>
<keyword evidence="2" id="KW-0807">Transducer</keyword>